<gene>
    <name evidence="1" type="ORF">MiSe_14080</name>
</gene>
<keyword evidence="2" id="KW-1185">Reference proteome</keyword>
<dbReference type="AlphaFoldDB" id="A0AAV3X7P9"/>
<organism evidence="1 2">
    <name type="scientific">Microseira wollei NIES-4236</name>
    <dbReference type="NCBI Taxonomy" id="2530354"/>
    <lineage>
        <taxon>Bacteria</taxon>
        <taxon>Bacillati</taxon>
        <taxon>Cyanobacteriota</taxon>
        <taxon>Cyanophyceae</taxon>
        <taxon>Oscillatoriophycideae</taxon>
        <taxon>Aerosakkonematales</taxon>
        <taxon>Aerosakkonemataceae</taxon>
        <taxon>Microseira</taxon>
    </lineage>
</organism>
<name>A0AAV3X7P9_9CYAN</name>
<proteinExistence type="predicted"/>
<dbReference type="EMBL" id="BLAY01000015">
    <property type="protein sequence ID" value="GET36656.1"/>
    <property type="molecule type" value="Genomic_DNA"/>
</dbReference>
<evidence type="ECO:0000313" key="1">
    <source>
        <dbReference type="EMBL" id="GET36656.1"/>
    </source>
</evidence>
<comment type="caution">
    <text evidence="1">The sequence shown here is derived from an EMBL/GenBank/DDBJ whole genome shotgun (WGS) entry which is preliminary data.</text>
</comment>
<dbReference type="Proteomes" id="UP001050975">
    <property type="component" value="Unassembled WGS sequence"/>
</dbReference>
<evidence type="ECO:0000313" key="2">
    <source>
        <dbReference type="Proteomes" id="UP001050975"/>
    </source>
</evidence>
<reference evidence="1" key="1">
    <citation type="submission" date="2019-10" db="EMBL/GenBank/DDBJ databases">
        <title>Draft genome sequece of Microseira wollei NIES-4236.</title>
        <authorList>
            <person name="Yamaguchi H."/>
            <person name="Suzuki S."/>
            <person name="Kawachi M."/>
        </authorList>
    </citation>
    <scope>NUCLEOTIDE SEQUENCE</scope>
    <source>
        <strain evidence="1">NIES-4236</strain>
    </source>
</reference>
<protein>
    <submittedName>
        <fullName evidence="1">Uncharacterized protein</fullName>
    </submittedName>
</protein>
<accession>A0AAV3X7P9</accession>
<sequence>MFPTTGIFHWLRRHIVVGAGQEKNFEEAAKLTDALPLPPVDSTENGYKFFLQWVLSASGYFGKNSFPRKLAMWVNLGNKNPQLSLAGG</sequence>